<reference evidence="3" key="1">
    <citation type="journal article" date="2011" name="Science">
        <title>The plant cell wall-decomposing machinery underlies the functional diversity of forest fungi.</title>
        <authorList>
            <person name="Eastwood D.C."/>
            <person name="Floudas D."/>
            <person name="Binder M."/>
            <person name="Majcherczyk A."/>
            <person name="Schneider P."/>
            <person name="Aerts A."/>
            <person name="Asiegbu F.O."/>
            <person name="Baker S.E."/>
            <person name="Barry K."/>
            <person name="Bendiksby M."/>
            <person name="Blumentritt M."/>
            <person name="Coutinho P.M."/>
            <person name="Cullen D."/>
            <person name="de Vries R.P."/>
            <person name="Gathman A."/>
            <person name="Goodell B."/>
            <person name="Henrissat B."/>
            <person name="Ihrmark K."/>
            <person name="Kauserud H."/>
            <person name="Kohler A."/>
            <person name="LaButti K."/>
            <person name="Lapidus A."/>
            <person name="Lavin J.L."/>
            <person name="Lee Y.-H."/>
            <person name="Lindquist E."/>
            <person name="Lilly W."/>
            <person name="Lucas S."/>
            <person name="Morin E."/>
            <person name="Murat C."/>
            <person name="Oguiza J.A."/>
            <person name="Park J."/>
            <person name="Pisabarro A.G."/>
            <person name="Riley R."/>
            <person name="Rosling A."/>
            <person name="Salamov A."/>
            <person name="Schmidt O."/>
            <person name="Schmutz J."/>
            <person name="Skrede I."/>
            <person name="Stenlid J."/>
            <person name="Wiebenga A."/>
            <person name="Xie X."/>
            <person name="Kuees U."/>
            <person name="Hibbett D.S."/>
            <person name="Hoffmeister D."/>
            <person name="Hoegberg N."/>
            <person name="Martin F."/>
            <person name="Grigoriev I.V."/>
            <person name="Watkinson S.C."/>
        </authorList>
    </citation>
    <scope>NUCLEOTIDE SEQUENCE [LARGE SCALE GENOMIC DNA]</scope>
    <source>
        <strain evidence="3">strain S7.3</strain>
    </source>
</reference>
<organism evidence="3">
    <name type="scientific">Serpula lacrymans var. lacrymans (strain S7.3)</name>
    <name type="common">Dry rot fungus</name>
    <dbReference type="NCBI Taxonomy" id="936435"/>
    <lineage>
        <taxon>Eukaryota</taxon>
        <taxon>Fungi</taxon>
        <taxon>Dikarya</taxon>
        <taxon>Basidiomycota</taxon>
        <taxon>Agaricomycotina</taxon>
        <taxon>Agaricomycetes</taxon>
        <taxon>Agaricomycetidae</taxon>
        <taxon>Boletales</taxon>
        <taxon>Coniophorineae</taxon>
        <taxon>Serpulaceae</taxon>
        <taxon>Serpula</taxon>
    </lineage>
</organism>
<protein>
    <submittedName>
        <fullName evidence="2">Uncharacterized protein</fullName>
    </submittedName>
</protein>
<feature type="compositionally biased region" description="Basic and acidic residues" evidence="1">
    <location>
        <begin position="21"/>
        <end position="31"/>
    </location>
</feature>
<evidence type="ECO:0000313" key="2">
    <source>
        <dbReference type="EMBL" id="EGN91258.1"/>
    </source>
</evidence>
<feature type="region of interest" description="Disordered" evidence="1">
    <location>
        <begin position="17"/>
        <end position="50"/>
    </location>
</feature>
<gene>
    <name evidence="2" type="ORF">SERLA73DRAFT_192404</name>
</gene>
<proteinExistence type="predicted"/>
<evidence type="ECO:0000256" key="1">
    <source>
        <dbReference type="SAM" id="MobiDB-lite"/>
    </source>
</evidence>
<keyword evidence="3" id="KW-1185">Reference proteome</keyword>
<dbReference type="InParanoid" id="F8QKB2"/>
<dbReference type="AlphaFoldDB" id="F8QKB2"/>
<sequence>MRRRRVEVTEKWIRMGIQKRPSGENKKERKGPMVGLGKGRGVREMTKSKGAMQCVASGDVKICQNAKTRKVPNGKAKVSVTGLPNRGDADQPQVRKRQY</sequence>
<feature type="region of interest" description="Disordered" evidence="1">
    <location>
        <begin position="69"/>
        <end position="99"/>
    </location>
</feature>
<evidence type="ECO:0000313" key="3">
    <source>
        <dbReference type="Proteomes" id="UP000008063"/>
    </source>
</evidence>
<accession>F8QKB2</accession>
<dbReference type="HOGENOM" id="CLU_2321784_0_0_1"/>
<name>F8QKB2_SERL3</name>
<dbReference type="Proteomes" id="UP000008063">
    <property type="component" value="Unassembled WGS sequence"/>
</dbReference>
<dbReference type="EMBL" id="GL946052">
    <property type="protein sequence ID" value="EGN91258.1"/>
    <property type="molecule type" value="Genomic_DNA"/>
</dbReference>